<dbReference type="AlphaFoldDB" id="A0A0G2E7X7"/>
<reference evidence="2 3" key="1">
    <citation type="submission" date="2015-05" db="EMBL/GenBank/DDBJ databases">
        <title>Distinctive expansion of gene families associated with plant cell wall degradation and secondary metabolism in the genomes of grapevine trunk pathogens.</title>
        <authorList>
            <person name="Lawrence D.P."/>
            <person name="Travadon R."/>
            <person name="Rolshausen P.E."/>
            <person name="Baumgartner K."/>
        </authorList>
    </citation>
    <scope>NUCLEOTIDE SEQUENCE [LARGE SCALE GENOMIC DNA]</scope>
    <source>
        <strain evidence="2">UCRPC4</strain>
    </source>
</reference>
<dbReference type="EMBL" id="LCWF01000121">
    <property type="protein sequence ID" value="KKY18426.1"/>
    <property type="molecule type" value="Genomic_DNA"/>
</dbReference>
<sequence length="239" mass="26236">MKIIVTGASGFVGTEIVRQCLNNPNINSVIALARKPIKAPSDLDVEADASKLQSLTLENYGSYSEEVRRHFSSADGCIWTVAITPTKSTTHDFEEVRRVCQDYPLAALEAIRAATPPGKTRPFRFIYMSGMAAERDQTTTPKWKPEYCLMRGETENRALALAKETNGRIEVCAVKPGLITSSGFSLRNVGVNTIGYLRSIPTIPVSSIVVAMLDQISHGFEKEPLLNDDLMQIATRSSI</sequence>
<name>A0A0G2E7X7_PHACM</name>
<evidence type="ECO:0000259" key="1">
    <source>
        <dbReference type="Pfam" id="PF13460"/>
    </source>
</evidence>
<reference evidence="2 3" key="2">
    <citation type="submission" date="2015-05" db="EMBL/GenBank/DDBJ databases">
        <authorList>
            <person name="Morales-Cruz A."/>
            <person name="Amrine K.C."/>
            <person name="Cantu D."/>
        </authorList>
    </citation>
    <scope>NUCLEOTIDE SEQUENCE [LARGE SCALE GENOMIC DNA]</scope>
    <source>
        <strain evidence="2">UCRPC4</strain>
    </source>
</reference>
<dbReference type="PANTHER" id="PTHR14097">
    <property type="entry name" value="OXIDOREDUCTASE HTATIP2"/>
    <property type="match status" value="1"/>
</dbReference>
<dbReference type="SUPFAM" id="SSF51735">
    <property type="entry name" value="NAD(P)-binding Rossmann-fold domains"/>
    <property type="match status" value="1"/>
</dbReference>
<dbReference type="InterPro" id="IPR036291">
    <property type="entry name" value="NAD(P)-bd_dom_sf"/>
</dbReference>
<gene>
    <name evidence="2" type="ORF">UCRPC4_g04895</name>
</gene>
<protein>
    <submittedName>
        <fullName evidence="2">Putative nucleoside-diphosphate-sugar epimerase</fullName>
    </submittedName>
</protein>
<evidence type="ECO:0000313" key="2">
    <source>
        <dbReference type="EMBL" id="KKY18426.1"/>
    </source>
</evidence>
<proteinExistence type="predicted"/>
<dbReference type="Pfam" id="PF13460">
    <property type="entry name" value="NAD_binding_10"/>
    <property type="match status" value="1"/>
</dbReference>
<organism evidence="2 3">
    <name type="scientific">Phaeomoniella chlamydospora</name>
    <name type="common">Phaeoacremonium chlamydosporum</name>
    <dbReference type="NCBI Taxonomy" id="158046"/>
    <lineage>
        <taxon>Eukaryota</taxon>
        <taxon>Fungi</taxon>
        <taxon>Dikarya</taxon>
        <taxon>Ascomycota</taxon>
        <taxon>Pezizomycotina</taxon>
        <taxon>Eurotiomycetes</taxon>
        <taxon>Chaetothyriomycetidae</taxon>
        <taxon>Phaeomoniellales</taxon>
        <taxon>Phaeomoniellaceae</taxon>
        <taxon>Phaeomoniella</taxon>
    </lineage>
</organism>
<dbReference type="OrthoDB" id="3535423at2759"/>
<dbReference type="InterPro" id="IPR016040">
    <property type="entry name" value="NAD(P)-bd_dom"/>
</dbReference>
<dbReference type="Gene3D" id="3.40.50.720">
    <property type="entry name" value="NAD(P)-binding Rossmann-like Domain"/>
    <property type="match status" value="1"/>
</dbReference>
<dbReference type="PANTHER" id="PTHR14097:SF9">
    <property type="entry name" value="EPIMERASE, PUTATIVE (AFU_ORTHOLOGUE AFUA_8G07320)-RELATED"/>
    <property type="match status" value="1"/>
</dbReference>
<keyword evidence="3" id="KW-1185">Reference proteome</keyword>
<feature type="domain" description="NAD(P)-binding" evidence="1">
    <location>
        <begin position="7"/>
        <end position="213"/>
    </location>
</feature>
<dbReference type="Proteomes" id="UP000053317">
    <property type="component" value="Unassembled WGS sequence"/>
</dbReference>
<accession>A0A0G2E7X7</accession>
<comment type="caution">
    <text evidence="2">The sequence shown here is derived from an EMBL/GenBank/DDBJ whole genome shotgun (WGS) entry which is preliminary data.</text>
</comment>
<evidence type="ECO:0000313" key="3">
    <source>
        <dbReference type="Proteomes" id="UP000053317"/>
    </source>
</evidence>